<gene>
    <name evidence="1" type="ORF">Ddye_029147</name>
</gene>
<accession>A0AAD9TDU4</accession>
<comment type="caution">
    <text evidence="1">The sequence shown here is derived from an EMBL/GenBank/DDBJ whole genome shotgun (WGS) entry which is preliminary data.</text>
</comment>
<organism evidence="1 2">
    <name type="scientific">Dipteronia dyeriana</name>
    <dbReference type="NCBI Taxonomy" id="168575"/>
    <lineage>
        <taxon>Eukaryota</taxon>
        <taxon>Viridiplantae</taxon>
        <taxon>Streptophyta</taxon>
        <taxon>Embryophyta</taxon>
        <taxon>Tracheophyta</taxon>
        <taxon>Spermatophyta</taxon>
        <taxon>Magnoliopsida</taxon>
        <taxon>eudicotyledons</taxon>
        <taxon>Gunneridae</taxon>
        <taxon>Pentapetalae</taxon>
        <taxon>rosids</taxon>
        <taxon>malvids</taxon>
        <taxon>Sapindales</taxon>
        <taxon>Sapindaceae</taxon>
        <taxon>Hippocastanoideae</taxon>
        <taxon>Acereae</taxon>
        <taxon>Dipteronia</taxon>
    </lineage>
</organism>
<keyword evidence="2" id="KW-1185">Reference proteome</keyword>
<dbReference type="EMBL" id="JANJYI010000009">
    <property type="protein sequence ID" value="KAK2634355.1"/>
    <property type="molecule type" value="Genomic_DNA"/>
</dbReference>
<reference evidence="1" key="1">
    <citation type="journal article" date="2023" name="Plant J.">
        <title>Genome sequences and population genomics provide insights into the demographic history, inbreeding, and mutation load of two 'living fossil' tree species of Dipteronia.</title>
        <authorList>
            <person name="Feng Y."/>
            <person name="Comes H.P."/>
            <person name="Chen J."/>
            <person name="Zhu S."/>
            <person name="Lu R."/>
            <person name="Zhang X."/>
            <person name="Li P."/>
            <person name="Qiu J."/>
            <person name="Olsen K.M."/>
            <person name="Qiu Y."/>
        </authorList>
    </citation>
    <scope>NUCLEOTIDE SEQUENCE</scope>
    <source>
        <strain evidence="1">KIB01</strain>
    </source>
</reference>
<proteinExistence type="predicted"/>
<evidence type="ECO:0000313" key="2">
    <source>
        <dbReference type="Proteomes" id="UP001280121"/>
    </source>
</evidence>
<protein>
    <submittedName>
        <fullName evidence="1">Uncharacterized protein</fullName>
    </submittedName>
</protein>
<sequence>MHIDTVGLGCVETPDKIKQSCLVAPHERHFQIVHHLLQEHISKVPDYKETDMNARETFKEASIV</sequence>
<dbReference type="Proteomes" id="UP001280121">
    <property type="component" value="Unassembled WGS sequence"/>
</dbReference>
<name>A0AAD9TDU4_9ROSI</name>
<dbReference type="AlphaFoldDB" id="A0AAD9TDU4"/>
<evidence type="ECO:0000313" key="1">
    <source>
        <dbReference type="EMBL" id="KAK2634355.1"/>
    </source>
</evidence>